<dbReference type="OrthoDB" id="4239528at2759"/>
<name>A0A9W9MWD7_9EURO</name>
<sequence>MCLQWMSCPYLCPGAWISAAVALQQAKLGSIIFGNEKYFYLLTHGAGDTEDQDQRTSLVF</sequence>
<dbReference type="AlphaFoldDB" id="A0A9W9MWD7"/>
<evidence type="ECO:0000313" key="1">
    <source>
        <dbReference type="EMBL" id="KAJ5208485.1"/>
    </source>
</evidence>
<evidence type="ECO:0000313" key="2">
    <source>
        <dbReference type="Proteomes" id="UP001150942"/>
    </source>
</evidence>
<keyword evidence="2" id="KW-1185">Reference proteome</keyword>
<comment type="caution">
    <text evidence="1">The sequence shown here is derived from an EMBL/GenBank/DDBJ whole genome shotgun (WGS) entry which is preliminary data.</text>
</comment>
<accession>A0A9W9MWD7</accession>
<reference evidence="1" key="2">
    <citation type="journal article" date="2023" name="IMA Fungus">
        <title>Comparative genomic study of the Penicillium genus elucidates a diverse pangenome and 15 lateral gene transfer events.</title>
        <authorList>
            <person name="Petersen C."/>
            <person name="Sorensen T."/>
            <person name="Nielsen M.R."/>
            <person name="Sondergaard T.E."/>
            <person name="Sorensen J.L."/>
            <person name="Fitzpatrick D.A."/>
            <person name="Frisvad J.C."/>
            <person name="Nielsen K.L."/>
        </authorList>
    </citation>
    <scope>NUCLEOTIDE SEQUENCE</scope>
    <source>
        <strain evidence="1">IBT 20477</strain>
    </source>
</reference>
<proteinExistence type="predicted"/>
<gene>
    <name evidence="1" type="ORF">N7449_002864</name>
</gene>
<organism evidence="1 2">
    <name type="scientific">Penicillium cf. viridicatum</name>
    <dbReference type="NCBI Taxonomy" id="2972119"/>
    <lineage>
        <taxon>Eukaryota</taxon>
        <taxon>Fungi</taxon>
        <taxon>Dikarya</taxon>
        <taxon>Ascomycota</taxon>
        <taxon>Pezizomycotina</taxon>
        <taxon>Eurotiomycetes</taxon>
        <taxon>Eurotiomycetidae</taxon>
        <taxon>Eurotiales</taxon>
        <taxon>Aspergillaceae</taxon>
        <taxon>Penicillium</taxon>
    </lineage>
</organism>
<dbReference type="EMBL" id="JAPQKQ010000002">
    <property type="protein sequence ID" value="KAJ5208485.1"/>
    <property type="molecule type" value="Genomic_DNA"/>
</dbReference>
<dbReference type="Proteomes" id="UP001150942">
    <property type="component" value="Unassembled WGS sequence"/>
</dbReference>
<protein>
    <submittedName>
        <fullName evidence="1">Uncharacterized protein</fullName>
    </submittedName>
</protein>
<reference evidence="1" key="1">
    <citation type="submission" date="2022-11" db="EMBL/GenBank/DDBJ databases">
        <authorList>
            <person name="Petersen C."/>
        </authorList>
    </citation>
    <scope>NUCLEOTIDE SEQUENCE</scope>
    <source>
        <strain evidence="1">IBT 20477</strain>
    </source>
</reference>